<protein>
    <submittedName>
        <fullName evidence="2">Uncharacterized protein LOC127740710</fullName>
    </submittedName>
</protein>
<accession>A0A9C6WNF4</accession>
<dbReference type="RefSeq" id="XP_052108258.1">
    <property type="nucleotide sequence ID" value="XM_052252298.1"/>
</dbReference>
<name>A0A9C6WNF4_ARADU</name>
<sequence length="188" mass="20560">MLDALHFTDADLFLLPPFYLLHIHTLLTNVNNNINNNYCVKSEYLPPSLFLTTLNTPLSLSRVPAPPAPSLLRAAVGIAISSSLSSPPLSSSSSAALNSCLCPRLRSLSRRSANVPLCRRGLFSSPLQTVALRTVARSSSSASSLSVNLYSKPRPRELILLRVHSLSNFILLQPFLPLRSTPIRPLNY</sequence>
<reference evidence="2" key="2">
    <citation type="submission" date="2025-08" db="UniProtKB">
        <authorList>
            <consortium name="RefSeq"/>
        </authorList>
    </citation>
    <scope>IDENTIFICATION</scope>
    <source>
        <tissue evidence="2">Whole plant</tissue>
    </source>
</reference>
<dbReference type="KEGG" id="adu:127740710"/>
<proteinExistence type="predicted"/>
<dbReference type="GeneID" id="127740710"/>
<dbReference type="Proteomes" id="UP000515211">
    <property type="component" value="Chromosome 7"/>
</dbReference>
<gene>
    <name evidence="2" type="primary">LOC127740710</name>
</gene>
<reference evidence="1" key="1">
    <citation type="journal article" date="2016" name="Nat. Genet.">
        <title>The genome sequences of Arachis duranensis and Arachis ipaensis, the diploid ancestors of cultivated peanut.</title>
        <authorList>
            <person name="Bertioli D.J."/>
            <person name="Cannon S.B."/>
            <person name="Froenicke L."/>
            <person name="Huang G."/>
            <person name="Farmer A.D."/>
            <person name="Cannon E.K."/>
            <person name="Liu X."/>
            <person name="Gao D."/>
            <person name="Clevenger J."/>
            <person name="Dash S."/>
            <person name="Ren L."/>
            <person name="Moretzsohn M.C."/>
            <person name="Shirasawa K."/>
            <person name="Huang W."/>
            <person name="Vidigal B."/>
            <person name="Abernathy B."/>
            <person name="Chu Y."/>
            <person name="Niederhuth C.E."/>
            <person name="Umale P."/>
            <person name="Araujo A.C."/>
            <person name="Kozik A."/>
            <person name="Kim K.D."/>
            <person name="Burow M.D."/>
            <person name="Varshney R.K."/>
            <person name="Wang X."/>
            <person name="Zhang X."/>
            <person name="Barkley N."/>
            <person name="Guimaraes P.M."/>
            <person name="Isobe S."/>
            <person name="Guo B."/>
            <person name="Liao B."/>
            <person name="Stalker H.T."/>
            <person name="Schmitz R.J."/>
            <person name="Scheffler B.E."/>
            <person name="Leal-Bertioli S.C."/>
            <person name="Xun X."/>
            <person name="Jackson S.A."/>
            <person name="Michelmore R."/>
            <person name="Ozias-Akins P."/>
        </authorList>
    </citation>
    <scope>NUCLEOTIDE SEQUENCE [LARGE SCALE GENOMIC DNA]</scope>
    <source>
        <strain evidence="1">cv. V14167</strain>
    </source>
</reference>
<evidence type="ECO:0000313" key="2">
    <source>
        <dbReference type="RefSeq" id="XP_052108258.1"/>
    </source>
</evidence>
<dbReference type="AlphaFoldDB" id="A0A9C6WNF4"/>
<evidence type="ECO:0000313" key="1">
    <source>
        <dbReference type="Proteomes" id="UP000515211"/>
    </source>
</evidence>
<organism evidence="1 2">
    <name type="scientific">Arachis duranensis</name>
    <name type="common">Wild peanut</name>
    <dbReference type="NCBI Taxonomy" id="130453"/>
    <lineage>
        <taxon>Eukaryota</taxon>
        <taxon>Viridiplantae</taxon>
        <taxon>Streptophyta</taxon>
        <taxon>Embryophyta</taxon>
        <taxon>Tracheophyta</taxon>
        <taxon>Spermatophyta</taxon>
        <taxon>Magnoliopsida</taxon>
        <taxon>eudicotyledons</taxon>
        <taxon>Gunneridae</taxon>
        <taxon>Pentapetalae</taxon>
        <taxon>rosids</taxon>
        <taxon>fabids</taxon>
        <taxon>Fabales</taxon>
        <taxon>Fabaceae</taxon>
        <taxon>Papilionoideae</taxon>
        <taxon>50 kb inversion clade</taxon>
        <taxon>dalbergioids sensu lato</taxon>
        <taxon>Dalbergieae</taxon>
        <taxon>Pterocarpus clade</taxon>
        <taxon>Arachis</taxon>
    </lineage>
</organism>
<keyword evidence="1" id="KW-1185">Reference proteome</keyword>